<evidence type="ECO:0000313" key="2">
    <source>
        <dbReference type="EMBL" id="OKO98985.1"/>
    </source>
</evidence>
<dbReference type="Proteomes" id="UP000186955">
    <property type="component" value="Unassembled WGS sequence"/>
</dbReference>
<dbReference type="AlphaFoldDB" id="A0A1Q5TFN8"/>
<protein>
    <submittedName>
        <fullName evidence="2">Uncharacterized protein</fullName>
    </submittedName>
</protein>
<evidence type="ECO:0000313" key="3">
    <source>
        <dbReference type="Proteomes" id="UP000186955"/>
    </source>
</evidence>
<gene>
    <name evidence="2" type="ORF">PENSUB_8902</name>
</gene>
<organism evidence="2 3">
    <name type="scientific">Penicillium subrubescens</name>
    <dbReference type="NCBI Taxonomy" id="1316194"/>
    <lineage>
        <taxon>Eukaryota</taxon>
        <taxon>Fungi</taxon>
        <taxon>Dikarya</taxon>
        <taxon>Ascomycota</taxon>
        <taxon>Pezizomycotina</taxon>
        <taxon>Eurotiomycetes</taxon>
        <taxon>Eurotiomycetidae</taxon>
        <taxon>Eurotiales</taxon>
        <taxon>Aspergillaceae</taxon>
        <taxon>Penicillium</taxon>
    </lineage>
</organism>
<comment type="caution">
    <text evidence="2">The sequence shown here is derived from an EMBL/GenBank/DDBJ whole genome shotgun (WGS) entry which is preliminary data.</text>
</comment>
<name>A0A1Q5TFN8_9EURO</name>
<feature type="region of interest" description="Disordered" evidence="1">
    <location>
        <begin position="1"/>
        <end position="20"/>
    </location>
</feature>
<proteinExistence type="predicted"/>
<accession>A0A1Q5TFN8</accession>
<evidence type="ECO:0000256" key="1">
    <source>
        <dbReference type="SAM" id="MobiDB-lite"/>
    </source>
</evidence>
<feature type="compositionally biased region" description="Polar residues" evidence="1">
    <location>
        <begin position="11"/>
        <end position="20"/>
    </location>
</feature>
<keyword evidence="3" id="KW-1185">Reference proteome</keyword>
<dbReference type="OrthoDB" id="10558065at2759"/>
<reference evidence="2 3" key="1">
    <citation type="submission" date="2016-10" db="EMBL/GenBank/DDBJ databases">
        <title>Genome sequence of the ascomycete fungus Penicillium subrubescens.</title>
        <authorList>
            <person name="De Vries R.P."/>
            <person name="Peng M."/>
            <person name="Dilokpimol A."/>
            <person name="Hilden K."/>
            <person name="Makela M.R."/>
            <person name="Grigoriev I."/>
            <person name="Riley R."/>
            <person name="Granchi Z."/>
        </authorList>
    </citation>
    <scope>NUCLEOTIDE SEQUENCE [LARGE SCALE GENOMIC DNA]</scope>
    <source>
        <strain evidence="2 3">CBS 132785</strain>
    </source>
</reference>
<dbReference type="EMBL" id="MNBE01000665">
    <property type="protein sequence ID" value="OKO98985.1"/>
    <property type="molecule type" value="Genomic_DNA"/>
</dbReference>
<sequence>MPRRPLDPSSDPLNNSTTLNPSRALDLIKLPSIPNRDTIGTIAEPRRPLKHPDRRHGWVAPALARNLEPARFYSSAGHRHWCWEYTSARTRRLLVEAKSNGNAALAHHNRSRPIAHLCASCVIVLVRRSLAN</sequence>